<gene>
    <name evidence="1" type="ORF">SAMN04488587_0555</name>
</gene>
<reference evidence="2" key="1">
    <citation type="submission" date="2016-10" db="EMBL/GenBank/DDBJ databases">
        <authorList>
            <person name="Varghese N."/>
            <person name="Submissions S."/>
        </authorList>
    </citation>
    <scope>NUCLEOTIDE SEQUENCE [LARGE SCALE GENOMIC DNA]</scope>
    <source>
        <strain evidence="2">SLH 33</strain>
    </source>
</reference>
<dbReference type="PIRSF" id="PIRSF004897">
    <property type="entry name" value="UCP004897_ACT"/>
    <property type="match status" value="1"/>
</dbReference>
<dbReference type="AlphaFoldDB" id="A0A1H9YI95"/>
<keyword evidence="2" id="KW-1185">Reference proteome</keyword>
<dbReference type="SUPFAM" id="SSF55021">
    <property type="entry name" value="ACT-like"/>
    <property type="match status" value="1"/>
</dbReference>
<accession>A0A1H9YI95</accession>
<proteinExistence type="predicted"/>
<dbReference type="InterPro" id="IPR014424">
    <property type="entry name" value="UCP004897_ACT"/>
</dbReference>
<sequence>MVNMWSTVLKKFEKHPAQQKVIKILFERGFQVNDEGKVTSGSIEIPHTQLAKEAGVDRRVVDATTDTILTDELLTNIFQNVKSIPFLRDVAPSLGLGVIIITPEDAANIGILSNVSKVISDHGLSIRQAVSDDPHFNNEAKLTIITDSKIPGELVSDILNLQGVKGVSIY</sequence>
<evidence type="ECO:0000313" key="1">
    <source>
        <dbReference type="EMBL" id="SES68224.1"/>
    </source>
</evidence>
<evidence type="ECO:0000313" key="2">
    <source>
        <dbReference type="Proteomes" id="UP000243338"/>
    </source>
</evidence>
<protein>
    <recommendedName>
        <fullName evidence="3">ACT domain-containing protein</fullName>
    </recommendedName>
</protein>
<dbReference type="EMBL" id="FOHQ01000001">
    <property type="protein sequence ID" value="SES68224.1"/>
    <property type="molecule type" value="Genomic_DNA"/>
</dbReference>
<organism evidence="1 2">
    <name type="scientific">Methanococcoides vulcani</name>
    <dbReference type="NCBI Taxonomy" id="1353158"/>
    <lineage>
        <taxon>Archaea</taxon>
        <taxon>Methanobacteriati</taxon>
        <taxon>Methanobacteriota</taxon>
        <taxon>Stenosarchaea group</taxon>
        <taxon>Methanomicrobia</taxon>
        <taxon>Methanosarcinales</taxon>
        <taxon>Methanosarcinaceae</taxon>
        <taxon>Methanococcoides</taxon>
    </lineage>
</organism>
<dbReference type="STRING" id="1353158.SAMN04488587_0555"/>
<evidence type="ECO:0008006" key="3">
    <source>
        <dbReference type="Google" id="ProtNLM"/>
    </source>
</evidence>
<dbReference type="Proteomes" id="UP000243338">
    <property type="component" value="Unassembled WGS sequence"/>
</dbReference>
<name>A0A1H9YI95_9EURY</name>
<dbReference type="InterPro" id="IPR045865">
    <property type="entry name" value="ACT-like_dom_sf"/>
</dbReference>